<dbReference type="OrthoDB" id="5404773at2759"/>
<dbReference type="Proteomes" id="UP001147746">
    <property type="component" value="Unassembled WGS sequence"/>
</dbReference>
<comment type="caution">
    <text evidence="2">The sequence shown here is derived from an EMBL/GenBank/DDBJ whole genome shotgun (WGS) entry which is preliminary data.</text>
</comment>
<protein>
    <submittedName>
        <fullName evidence="2">Uncharacterized protein</fullName>
    </submittedName>
</protein>
<proteinExistence type="predicted"/>
<feature type="chain" id="PRO_5041114735" evidence="1">
    <location>
        <begin position="24"/>
        <end position="112"/>
    </location>
</feature>
<feature type="signal peptide" evidence="1">
    <location>
        <begin position="1"/>
        <end position="23"/>
    </location>
</feature>
<reference evidence="2" key="1">
    <citation type="submission" date="2022-12" db="EMBL/GenBank/DDBJ databases">
        <authorList>
            <person name="Petersen C."/>
        </authorList>
    </citation>
    <scope>NUCLEOTIDE SEQUENCE</scope>
    <source>
        <strain evidence="2">IBT 21472</strain>
    </source>
</reference>
<gene>
    <name evidence="2" type="ORF">N7476_002284</name>
</gene>
<sequence>MQSFLSILAAALIAGSAIPAVQAALPKANEYKSSDCSGALNYGHHSALLGDVTMDDTTHSVYLAGANWVGFSDKTGNGGKCSGSALTVLQGECNNLDTAHPGKRIKCVRNID</sequence>
<keyword evidence="1" id="KW-0732">Signal</keyword>
<reference evidence="2" key="2">
    <citation type="journal article" date="2023" name="IMA Fungus">
        <title>Comparative genomic study of the Penicillium genus elucidates a diverse pangenome and 15 lateral gene transfer events.</title>
        <authorList>
            <person name="Petersen C."/>
            <person name="Sorensen T."/>
            <person name="Nielsen M.R."/>
            <person name="Sondergaard T.E."/>
            <person name="Sorensen J.L."/>
            <person name="Fitzpatrick D.A."/>
            <person name="Frisvad J.C."/>
            <person name="Nielsen K.L."/>
        </authorList>
    </citation>
    <scope>NUCLEOTIDE SEQUENCE</scope>
    <source>
        <strain evidence="2">IBT 21472</strain>
    </source>
</reference>
<evidence type="ECO:0000256" key="1">
    <source>
        <dbReference type="SAM" id="SignalP"/>
    </source>
</evidence>
<organism evidence="2 3">
    <name type="scientific">Penicillium atrosanguineum</name>
    <dbReference type="NCBI Taxonomy" id="1132637"/>
    <lineage>
        <taxon>Eukaryota</taxon>
        <taxon>Fungi</taxon>
        <taxon>Dikarya</taxon>
        <taxon>Ascomycota</taxon>
        <taxon>Pezizomycotina</taxon>
        <taxon>Eurotiomycetes</taxon>
        <taxon>Eurotiomycetidae</taxon>
        <taxon>Eurotiales</taxon>
        <taxon>Aspergillaceae</taxon>
        <taxon>Penicillium</taxon>
    </lineage>
</organism>
<evidence type="ECO:0000313" key="3">
    <source>
        <dbReference type="Proteomes" id="UP001147746"/>
    </source>
</evidence>
<accession>A0A9W9Q3E2</accession>
<dbReference type="EMBL" id="JAPZBO010000002">
    <property type="protein sequence ID" value="KAJ5323684.1"/>
    <property type="molecule type" value="Genomic_DNA"/>
</dbReference>
<keyword evidence="3" id="KW-1185">Reference proteome</keyword>
<name>A0A9W9Q3E2_9EURO</name>
<evidence type="ECO:0000313" key="2">
    <source>
        <dbReference type="EMBL" id="KAJ5323684.1"/>
    </source>
</evidence>
<dbReference type="AlphaFoldDB" id="A0A9W9Q3E2"/>